<dbReference type="SUPFAM" id="SSF56112">
    <property type="entry name" value="Protein kinase-like (PK-like)"/>
    <property type="match status" value="1"/>
</dbReference>
<dbReference type="GO" id="GO:0005737">
    <property type="term" value="C:cytoplasm"/>
    <property type="evidence" value="ECO:0007669"/>
    <property type="project" value="TreeGrafter"/>
</dbReference>
<dbReference type="OrthoDB" id="4062651at2759"/>
<comment type="caution">
    <text evidence="2">The sequence shown here is derived from an EMBL/GenBank/DDBJ whole genome shotgun (WGS) entry which is preliminary data.</text>
</comment>
<keyword evidence="2" id="KW-0808">Transferase</keyword>
<dbReference type="PROSITE" id="PS00108">
    <property type="entry name" value="PROTEIN_KINASE_ST"/>
    <property type="match status" value="1"/>
</dbReference>
<dbReference type="AlphaFoldDB" id="A0A2J8AIX1"/>
<dbReference type="PANTHER" id="PTHR23257">
    <property type="entry name" value="SERINE-THREONINE PROTEIN KINASE"/>
    <property type="match status" value="1"/>
</dbReference>
<evidence type="ECO:0000313" key="2">
    <source>
        <dbReference type="EMBL" id="PNH12464.1"/>
    </source>
</evidence>
<dbReference type="InterPro" id="IPR011009">
    <property type="entry name" value="Kinase-like_dom_sf"/>
</dbReference>
<dbReference type="InterPro" id="IPR008271">
    <property type="entry name" value="Ser/Thr_kinase_AS"/>
</dbReference>
<dbReference type="PROSITE" id="PS50011">
    <property type="entry name" value="PROTEIN_KINASE_DOM"/>
    <property type="match status" value="1"/>
</dbReference>
<dbReference type="GO" id="GO:0005524">
    <property type="term" value="F:ATP binding"/>
    <property type="evidence" value="ECO:0007669"/>
    <property type="project" value="InterPro"/>
</dbReference>
<feature type="domain" description="Protein kinase" evidence="1">
    <location>
        <begin position="1"/>
        <end position="184"/>
    </location>
</feature>
<feature type="non-terminal residue" evidence="2">
    <location>
        <position position="1"/>
    </location>
</feature>
<gene>
    <name evidence="2" type="ORF">TSOC_000597</name>
</gene>
<accession>A0A2J8AIX1</accession>
<evidence type="ECO:0000259" key="1">
    <source>
        <dbReference type="PROSITE" id="PS50011"/>
    </source>
</evidence>
<keyword evidence="3" id="KW-1185">Reference proteome</keyword>
<protein>
    <submittedName>
        <fullName evidence="2">Serine/threonine-protein kinase 4 A</fullName>
    </submittedName>
</protein>
<dbReference type="InterPro" id="IPR000719">
    <property type="entry name" value="Prot_kinase_dom"/>
</dbReference>
<dbReference type="EMBL" id="PGGS01000008">
    <property type="protein sequence ID" value="PNH12464.1"/>
    <property type="molecule type" value="Genomic_DNA"/>
</dbReference>
<dbReference type="PANTHER" id="PTHR23257:SF963">
    <property type="entry name" value="AT08303P"/>
    <property type="match status" value="1"/>
</dbReference>
<sequence length="199" mass="21942">YRTTLDTVLWDNAPMLTPKNRLIIARQIAEGLLFLHAHRIVHRDLKPDNVLLTSRGDVKLCDFGLSQVLAASSSIVSTGGNGHPYWMAPELLRGQSYDTKVDVWSWGVLLYQLATWAVGPLYDGINRLALHYLWIDPSRAPPRLCDDLPPGLAPAVCSLLHDCLAEDPAARPPMEAVLQRLAGVRELPQPQGAVEAGLR</sequence>
<evidence type="ECO:0000313" key="3">
    <source>
        <dbReference type="Proteomes" id="UP000236333"/>
    </source>
</evidence>
<dbReference type="Gene3D" id="1.10.510.10">
    <property type="entry name" value="Transferase(Phosphotransferase) domain 1"/>
    <property type="match status" value="1"/>
</dbReference>
<keyword evidence="2" id="KW-0418">Kinase</keyword>
<dbReference type="Proteomes" id="UP000236333">
    <property type="component" value="Unassembled WGS sequence"/>
</dbReference>
<proteinExistence type="predicted"/>
<dbReference type="SMART" id="SM00220">
    <property type="entry name" value="S_TKc"/>
    <property type="match status" value="1"/>
</dbReference>
<dbReference type="Pfam" id="PF00069">
    <property type="entry name" value="Pkinase"/>
    <property type="match status" value="1"/>
</dbReference>
<reference evidence="2 3" key="1">
    <citation type="journal article" date="2017" name="Mol. Biol. Evol.">
        <title>The 4-celled Tetrabaena socialis nuclear genome reveals the essential components for genetic control of cell number at the origin of multicellularity in the volvocine lineage.</title>
        <authorList>
            <person name="Featherston J."/>
            <person name="Arakaki Y."/>
            <person name="Hanschen E.R."/>
            <person name="Ferris P.J."/>
            <person name="Michod R.E."/>
            <person name="Olson B.J.S.C."/>
            <person name="Nozaki H."/>
            <person name="Durand P.M."/>
        </authorList>
    </citation>
    <scope>NUCLEOTIDE SEQUENCE [LARGE SCALE GENOMIC DNA]</scope>
    <source>
        <strain evidence="2 3">NIES-571</strain>
    </source>
</reference>
<dbReference type="GO" id="GO:0007165">
    <property type="term" value="P:signal transduction"/>
    <property type="evidence" value="ECO:0007669"/>
    <property type="project" value="TreeGrafter"/>
</dbReference>
<organism evidence="2 3">
    <name type="scientific">Tetrabaena socialis</name>
    <dbReference type="NCBI Taxonomy" id="47790"/>
    <lineage>
        <taxon>Eukaryota</taxon>
        <taxon>Viridiplantae</taxon>
        <taxon>Chlorophyta</taxon>
        <taxon>core chlorophytes</taxon>
        <taxon>Chlorophyceae</taxon>
        <taxon>CS clade</taxon>
        <taxon>Chlamydomonadales</taxon>
        <taxon>Tetrabaenaceae</taxon>
        <taxon>Tetrabaena</taxon>
    </lineage>
</organism>
<dbReference type="InterPro" id="IPR050167">
    <property type="entry name" value="Ser_Thr_protein_kinase"/>
</dbReference>
<name>A0A2J8AIX1_9CHLO</name>
<dbReference type="GO" id="GO:0004672">
    <property type="term" value="F:protein kinase activity"/>
    <property type="evidence" value="ECO:0007669"/>
    <property type="project" value="InterPro"/>
</dbReference>